<dbReference type="PRINTS" id="PR00344">
    <property type="entry name" value="BCTRLSENSOR"/>
</dbReference>
<dbReference type="RefSeq" id="WP_254572203.1">
    <property type="nucleotide sequence ID" value="NZ_CP098502.1"/>
</dbReference>
<evidence type="ECO:0000256" key="4">
    <source>
        <dbReference type="ARBA" id="ARBA00022777"/>
    </source>
</evidence>
<accession>A0ABY5DU17</accession>
<protein>
    <recommendedName>
        <fullName evidence="6">Sensor-like histidine kinase SenX3</fullName>
        <ecNumber evidence="2">2.7.13.3</ecNumber>
    </recommendedName>
</protein>
<dbReference type="InterPro" id="IPR036890">
    <property type="entry name" value="HATPase_C_sf"/>
</dbReference>
<evidence type="ECO:0000256" key="5">
    <source>
        <dbReference type="ARBA" id="ARBA00023012"/>
    </source>
</evidence>
<proteinExistence type="predicted"/>
<evidence type="ECO:0000313" key="9">
    <source>
        <dbReference type="Proteomes" id="UP001056035"/>
    </source>
</evidence>
<gene>
    <name evidence="8" type="ORF">NBH00_04740</name>
</gene>
<dbReference type="EC" id="2.7.13.3" evidence="2"/>
<dbReference type="PANTHER" id="PTHR42878:SF15">
    <property type="entry name" value="BACTERIOPHYTOCHROME"/>
    <property type="match status" value="1"/>
</dbReference>
<dbReference type="EMBL" id="CP098502">
    <property type="protein sequence ID" value="UTI65523.1"/>
    <property type="molecule type" value="Genomic_DNA"/>
</dbReference>
<evidence type="ECO:0000256" key="2">
    <source>
        <dbReference type="ARBA" id="ARBA00012438"/>
    </source>
</evidence>
<reference evidence="8 9" key="1">
    <citation type="submission" date="2022-06" db="EMBL/GenBank/DDBJ databases">
        <title>Paraconexibacter antarcticus.</title>
        <authorList>
            <person name="Kim C.S."/>
        </authorList>
    </citation>
    <scope>NUCLEOTIDE SEQUENCE [LARGE SCALE GENOMIC DNA]</scope>
    <source>
        <strain evidence="8 9">02-257</strain>
    </source>
</reference>
<evidence type="ECO:0000313" key="8">
    <source>
        <dbReference type="EMBL" id="UTI65523.1"/>
    </source>
</evidence>
<keyword evidence="8" id="KW-0547">Nucleotide-binding</keyword>
<organism evidence="8 9">
    <name type="scientific">Paraconexibacter antarcticus</name>
    <dbReference type="NCBI Taxonomy" id="2949664"/>
    <lineage>
        <taxon>Bacteria</taxon>
        <taxon>Bacillati</taxon>
        <taxon>Actinomycetota</taxon>
        <taxon>Thermoleophilia</taxon>
        <taxon>Solirubrobacterales</taxon>
        <taxon>Paraconexibacteraceae</taxon>
        <taxon>Paraconexibacter</taxon>
    </lineage>
</organism>
<dbReference type="InterPro" id="IPR004358">
    <property type="entry name" value="Sig_transdc_His_kin-like_C"/>
</dbReference>
<evidence type="ECO:0000259" key="7">
    <source>
        <dbReference type="Pfam" id="PF02518"/>
    </source>
</evidence>
<dbReference type="InterPro" id="IPR050351">
    <property type="entry name" value="BphY/WalK/GraS-like"/>
</dbReference>
<dbReference type="Gene3D" id="3.30.565.10">
    <property type="entry name" value="Histidine kinase-like ATPase, C-terminal domain"/>
    <property type="match status" value="1"/>
</dbReference>
<keyword evidence="8" id="KW-0067">ATP-binding</keyword>
<keyword evidence="3" id="KW-0808">Transferase</keyword>
<name>A0ABY5DU17_9ACTN</name>
<dbReference type="PANTHER" id="PTHR42878">
    <property type="entry name" value="TWO-COMPONENT HISTIDINE KINASE"/>
    <property type="match status" value="1"/>
</dbReference>
<dbReference type="SUPFAM" id="SSF55874">
    <property type="entry name" value="ATPase domain of HSP90 chaperone/DNA topoisomerase II/histidine kinase"/>
    <property type="match status" value="1"/>
</dbReference>
<sequence>MAYADKLFGAFQRLHAEREFPGSGLGLATVQRIITRHGGRIEAEGHVGQGARFTFRFAP</sequence>
<keyword evidence="9" id="KW-1185">Reference proteome</keyword>
<dbReference type="Proteomes" id="UP001056035">
    <property type="component" value="Chromosome"/>
</dbReference>
<evidence type="ECO:0000256" key="3">
    <source>
        <dbReference type="ARBA" id="ARBA00022679"/>
    </source>
</evidence>
<dbReference type="InterPro" id="IPR003594">
    <property type="entry name" value="HATPase_dom"/>
</dbReference>
<keyword evidence="4" id="KW-0418">Kinase</keyword>
<dbReference type="GO" id="GO:0005524">
    <property type="term" value="F:ATP binding"/>
    <property type="evidence" value="ECO:0007669"/>
    <property type="project" value="UniProtKB-KW"/>
</dbReference>
<evidence type="ECO:0000256" key="1">
    <source>
        <dbReference type="ARBA" id="ARBA00000085"/>
    </source>
</evidence>
<feature type="domain" description="Histidine kinase/HSP90-like ATPase" evidence="7">
    <location>
        <begin position="5"/>
        <end position="57"/>
    </location>
</feature>
<keyword evidence="5" id="KW-0902">Two-component regulatory system</keyword>
<dbReference type="Pfam" id="PF02518">
    <property type="entry name" value="HATPase_c"/>
    <property type="match status" value="1"/>
</dbReference>
<comment type="catalytic activity">
    <reaction evidence="1">
        <text>ATP + protein L-histidine = ADP + protein N-phospho-L-histidine.</text>
        <dbReference type="EC" id="2.7.13.3"/>
    </reaction>
</comment>
<evidence type="ECO:0000256" key="6">
    <source>
        <dbReference type="ARBA" id="ARBA00039401"/>
    </source>
</evidence>